<sequence>MGTAERVHATTPPEQTRTDREDERPEDDVDGDPSLSVAVVEAVGEALDVDPQDLDALYGAVDPDALDALFRPDADCDVSVRFHFADCLVTARSDGTVLVEP</sequence>
<evidence type="ECO:0000259" key="2">
    <source>
        <dbReference type="Pfam" id="PF18545"/>
    </source>
</evidence>
<dbReference type="InterPro" id="IPR040624">
    <property type="entry name" value="HalOD1"/>
</dbReference>
<comment type="caution">
    <text evidence="3">The sequence shown here is derived from an EMBL/GenBank/DDBJ whole genome shotgun (WGS) entry which is preliminary data.</text>
</comment>
<dbReference type="AlphaFoldDB" id="A0ABD5U458"/>
<evidence type="ECO:0000313" key="3">
    <source>
        <dbReference type="EMBL" id="MFC6835320.1"/>
    </source>
</evidence>
<reference evidence="3 4" key="1">
    <citation type="journal article" date="2019" name="Int. J. Syst. Evol. Microbiol.">
        <title>The Global Catalogue of Microorganisms (GCM) 10K type strain sequencing project: providing services to taxonomists for standard genome sequencing and annotation.</title>
        <authorList>
            <consortium name="The Broad Institute Genomics Platform"/>
            <consortium name="The Broad Institute Genome Sequencing Center for Infectious Disease"/>
            <person name="Wu L."/>
            <person name="Ma J."/>
        </authorList>
    </citation>
    <scope>NUCLEOTIDE SEQUENCE [LARGE SCALE GENOMIC DNA]</scope>
    <source>
        <strain evidence="3 4">PSRA2</strain>
    </source>
</reference>
<feature type="region of interest" description="Disordered" evidence="1">
    <location>
        <begin position="1"/>
        <end position="33"/>
    </location>
</feature>
<accession>A0ABD5U458</accession>
<protein>
    <submittedName>
        <fullName evidence="3">HalOD1 output domain-containing protein</fullName>
    </submittedName>
</protein>
<dbReference type="RefSeq" id="WP_304447025.1">
    <property type="nucleotide sequence ID" value="NZ_JARRAH010000001.1"/>
</dbReference>
<dbReference type="Proteomes" id="UP001596406">
    <property type="component" value="Unassembled WGS sequence"/>
</dbReference>
<dbReference type="Pfam" id="PF18545">
    <property type="entry name" value="HalOD1"/>
    <property type="match status" value="1"/>
</dbReference>
<evidence type="ECO:0000313" key="4">
    <source>
        <dbReference type="Proteomes" id="UP001596406"/>
    </source>
</evidence>
<name>A0ABD5U458_9EURY</name>
<proteinExistence type="predicted"/>
<feature type="domain" description="Halobacterial output" evidence="2">
    <location>
        <begin position="32"/>
        <end position="101"/>
    </location>
</feature>
<dbReference type="EMBL" id="JBHSXM010000001">
    <property type="protein sequence ID" value="MFC6835320.1"/>
    <property type="molecule type" value="Genomic_DNA"/>
</dbReference>
<gene>
    <name evidence="3" type="ORF">ACFQHK_02210</name>
</gene>
<evidence type="ECO:0000256" key="1">
    <source>
        <dbReference type="SAM" id="MobiDB-lite"/>
    </source>
</evidence>
<keyword evidence="4" id="KW-1185">Reference proteome</keyword>
<organism evidence="3 4">
    <name type="scientific">Halomarina ordinaria</name>
    <dbReference type="NCBI Taxonomy" id="3033939"/>
    <lineage>
        <taxon>Archaea</taxon>
        <taxon>Methanobacteriati</taxon>
        <taxon>Methanobacteriota</taxon>
        <taxon>Stenosarchaea group</taxon>
        <taxon>Halobacteria</taxon>
        <taxon>Halobacteriales</taxon>
        <taxon>Natronomonadaceae</taxon>
        <taxon>Halomarina</taxon>
    </lineage>
</organism>